<feature type="compositionally biased region" description="Basic and acidic residues" evidence="6">
    <location>
        <begin position="108"/>
        <end position="119"/>
    </location>
</feature>
<reference evidence="9" key="1">
    <citation type="submission" date="2019-03" db="EMBL/GenBank/DDBJ databases">
        <authorList>
            <person name="Mank J."/>
            <person name="Almeida P."/>
        </authorList>
    </citation>
    <scope>NUCLEOTIDE SEQUENCE</scope>
    <source>
        <strain evidence="9">78183</strain>
    </source>
</reference>
<dbReference type="PANTHER" id="PTHR34115:SF7">
    <property type="entry name" value="PGG DOMAIN-CONTAINING PROTEIN"/>
    <property type="match status" value="1"/>
</dbReference>
<dbReference type="SMART" id="SM01019">
    <property type="entry name" value="B3"/>
    <property type="match status" value="1"/>
</dbReference>
<dbReference type="PANTHER" id="PTHR34115">
    <property type="entry name" value="PROTEIN, PUTATIVE-RELATED"/>
    <property type="match status" value="1"/>
</dbReference>
<dbReference type="AlphaFoldDB" id="A0A6N2MDZ8"/>
<keyword evidence="4" id="KW-0804">Transcription</keyword>
<evidence type="ECO:0000256" key="2">
    <source>
        <dbReference type="ARBA" id="ARBA00023015"/>
    </source>
</evidence>
<evidence type="ECO:0000256" key="3">
    <source>
        <dbReference type="ARBA" id="ARBA00023125"/>
    </source>
</evidence>
<feature type="domain" description="TF-B3" evidence="8">
    <location>
        <begin position="6"/>
        <end position="102"/>
    </location>
</feature>
<dbReference type="CDD" id="cd10017">
    <property type="entry name" value="B3_DNA"/>
    <property type="match status" value="1"/>
</dbReference>
<feature type="region of interest" description="Disordered" evidence="6">
    <location>
        <begin position="281"/>
        <end position="313"/>
    </location>
</feature>
<feature type="compositionally biased region" description="Basic and acidic residues" evidence="6">
    <location>
        <begin position="281"/>
        <end position="298"/>
    </location>
</feature>
<dbReference type="GO" id="GO:0005634">
    <property type="term" value="C:nucleus"/>
    <property type="evidence" value="ECO:0007669"/>
    <property type="project" value="UniProtKB-SubCell"/>
</dbReference>
<keyword evidence="7" id="KW-0472">Membrane</keyword>
<feature type="transmembrane region" description="Helical" evidence="7">
    <location>
        <begin position="215"/>
        <end position="242"/>
    </location>
</feature>
<gene>
    <name evidence="9" type="ORF">SVIM_LOCUS359286</name>
</gene>
<keyword evidence="7" id="KW-1133">Transmembrane helix</keyword>
<protein>
    <recommendedName>
        <fullName evidence="8">TF-B3 domain-containing protein</fullName>
    </recommendedName>
</protein>
<evidence type="ECO:0000259" key="8">
    <source>
        <dbReference type="SMART" id="SM01019"/>
    </source>
</evidence>
<feature type="region of interest" description="Disordered" evidence="6">
    <location>
        <begin position="95"/>
        <end position="121"/>
    </location>
</feature>
<evidence type="ECO:0000256" key="1">
    <source>
        <dbReference type="ARBA" id="ARBA00004123"/>
    </source>
</evidence>
<evidence type="ECO:0000256" key="6">
    <source>
        <dbReference type="SAM" id="MobiDB-lite"/>
    </source>
</evidence>
<accession>A0A6N2MDZ8</accession>
<name>A0A6N2MDZ8_SALVM</name>
<dbReference type="InterPro" id="IPR015300">
    <property type="entry name" value="DNA-bd_pseudobarrel_sf"/>
</dbReference>
<keyword evidence="3" id="KW-0238">DNA-binding</keyword>
<keyword evidence="2" id="KW-0805">Transcription regulation</keyword>
<feature type="transmembrane region" description="Helical" evidence="7">
    <location>
        <begin position="173"/>
        <end position="195"/>
    </location>
</feature>
<evidence type="ECO:0000256" key="4">
    <source>
        <dbReference type="ARBA" id="ARBA00023163"/>
    </source>
</evidence>
<proteinExistence type="predicted"/>
<comment type="subcellular location">
    <subcellularLocation>
        <location evidence="1">Nucleus</location>
    </subcellularLocation>
</comment>
<dbReference type="SUPFAM" id="SSF101936">
    <property type="entry name" value="DNA-binding pseudobarrel domain"/>
    <property type="match status" value="1"/>
</dbReference>
<evidence type="ECO:0000256" key="5">
    <source>
        <dbReference type="ARBA" id="ARBA00023242"/>
    </source>
</evidence>
<organism evidence="9">
    <name type="scientific">Salix viminalis</name>
    <name type="common">Common osier</name>
    <name type="synonym">Basket willow</name>
    <dbReference type="NCBI Taxonomy" id="40686"/>
    <lineage>
        <taxon>Eukaryota</taxon>
        <taxon>Viridiplantae</taxon>
        <taxon>Streptophyta</taxon>
        <taxon>Embryophyta</taxon>
        <taxon>Tracheophyta</taxon>
        <taxon>Spermatophyta</taxon>
        <taxon>Magnoliopsida</taxon>
        <taxon>eudicotyledons</taxon>
        <taxon>Gunneridae</taxon>
        <taxon>Pentapetalae</taxon>
        <taxon>rosids</taxon>
        <taxon>fabids</taxon>
        <taxon>Malpighiales</taxon>
        <taxon>Salicaceae</taxon>
        <taxon>Saliceae</taxon>
        <taxon>Salix</taxon>
    </lineage>
</organism>
<evidence type="ECO:0000313" key="9">
    <source>
        <dbReference type="EMBL" id="VFU52425.1"/>
    </source>
</evidence>
<dbReference type="InterPro" id="IPR053258">
    <property type="entry name" value="Ca-permeable_cation_channel"/>
</dbReference>
<keyword evidence="5" id="KW-0539">Nucleus</keyword>
<dbReference type="GO" id="GO:0003677">
    <property type="term" value="F:DNA binding"/>
    <property type="evidence" value="ECO:0007669"/>
    <property type="project" value="UniProtKB-KW"/>
</dbReference>
<dbReference type="Gene3D" id="2.40.330.10">
    <property type="entry name" value="DNA-binding pseudobarrel domain"/>
    <property type="match status" value="1"/>
</dbReference>
<dbReference type="EMBL" id="CAADRP010001796">
    <property type="protein sequence ID" value="VFU52425.1"/>
    <property type="molecule type" value="Genomic_DNA"/>
</dbReference>
<keyword evidence="7" id="KW-0812">Transmembrane</keyword>
<dbReference type="Pfam" id="PF02362">
    <property type="entry name" value="B3"/>
    <property type="match status" value="1"/>
</dbReference>
<dbReference type="InterPro" id="IPR003340">
    <property type="entry name" value="B3_DNA-bd"/>
</dbReference>
<sequence>MEQHMFPKLLSPTDIRQRLTIPTANLGDFELPTGQHAINIEVTDTLEQPWTFKLSIRRNNNPNPRPVFTGEWIRFVKEKGLRAGDRVVFSRQQVEGKASPISSPKLSSRAETREGRKDEEEMSVSHSLNLAFEKESIRLVQHEVFACLLKTLNDHIQVKFQSIQESPMDAHHLAMFIFLLALFTYATAVVVEVMLRASESIYHTHVGNIRLFAGGLAALLLLSVLDPVLGCIISVIWVCLYVKIAYESFQELYRILCQIIAEGRHMLSRLSWRCLEEEECNRPSHERGEEESNEKGRAAEMGGAAERREAVEEDIEMKGLDPRSFLSKPTCMGNKETSTCMAEMEERSIYVDGPDETQGTAPDDQRVAKEIRQVSDEQHVAIEINEIGNGTV</sequence>
<evidence type="ECO:0000256" key="7">
    <source>
        <dbReference type="SAM" id="Phobius"/>
    </source>
</evidence>